<dbReference type="GeneID" id="129796636"/>
<accession>A0A7G3AVA6</accession>
<proteinExistence type="predicted"/>
<dbReference type="RefSeq" id="XP_055694698.1">
    <property type="nucleotide sequence ID" value="XM_055838723.1"/>
</dbReference>
<evidence type="ECO:0000256" key="2">
    <source>
        <dbReference type="SAM" id="Phobius"/>
    </source>
</evidence>
<name>A0A7G3AVA6_LUTLO</name>
<feature type="region of interest" description="Disordered" evidence="1">
    <location>
        <begin position="129"/>
        <end position="184"/>
    </location>
</feature>
<sequence length="184" mass="20034">MDLQNQIYVLAGVFGGVSLLLLLFVSYLMLSMSEMHSRIKSRDRSDRSDRRSKDDFAYANPSIVAGEELNRRGYHMHDAGQAGHNDGPSGLAAAAANRFRSQISSDVGTKDASRDFSSILNNDAIIFGGGDGNSGRRSKSIPIPPPPLGKPSNYNDNFSYNQNTPVNPLGRQDRGYFNSRGGGY</sequence>
<protein>
    <submittedName>
        <fullName evidence="3">Uncharacterized protein</fullName>
    </submittedName>
</protein>
<dbReference type="OrthoDB" id="7783327at2759"/>
<dbReference type="KEGG" id="lll:129796636"/>
<organism evidence="3">
    <name type="scientific">Lutzomyia longipalpis</name>
    <name type="common">Sand fly</name>
    <dbReference type="NCBI Taxonomy" id="7200"/>
    <lineage>
        <taxon>Eukaryota</taxon>
        <taxon>Metazoa</taxon>
        <taxon>Ecdysozoa</taxon>
        <taxon>Arthropoda</taxon>
        <taxon>Hexapoda</taxon>
        <taxon>Insecta</taxon>
        <taxon>Pterygota</taxon>
        <taxon>Neoptera</taxon>
        <taxon>Endopterygota</taxon>
        <taxon>Diptera</taxon>
        <taxon>Nematocera</taxon>
        <taxon>Psychodoidea</taxon>
        <taxon>Psychodidae</taxon>
        <taxon>Lutzomyia</taxon>
        <taxon>Lutzomyia</taxon>
    </lineage>
</organism>
<keyword evidence="2" id="KW-0472">Membrane</keyword>
<dbReference type="EMBL" id="GITU01007324">
    <property type="protein sequence ID" value="MBC1176027.1"/>
    <property type="molecule type" value="Transcribed_RNA"/>
</dbReference>
<reference evidence="3" key="1">
    <citation type="journal article" date="2020" name="BMC">
        <title>Leishmania infection induces a limited differential gene expression in the sand fly midgut.</title>
        <authorList>
            <person name="Coutinho-Abreu I.V."/>
            <person name="Serafim T.D."/>
            <person name="Meneses C."/>
            <person name="Kamhawi S."/>
            <person name="Oliveira F."/>
            <person name="Valenzuela J.G."/>
        </authorList>
    </citation>
    <scope>NUCLEOTIDE SEQUENCE</scope>
    <source>
        <strain evidence="3">Jacobina</strain>
        <tissue evidence="3">Midgut</tissue>
    </source>
</reference>
<dbReference type="VEuPathDB" id="VectorBase:LLONM1_007730"/>
<keyword evidence="2" id="KW-1133">Transmembrane helix</keyword>
<feature type="transmembrane region" description="Helical" evidence="2">
    <location>
        <begin position="6"/>
        <end position="30"/>
    </location>
</feature>
<evidence type="ECO:0000313" key="3">
    <source>
        <dbReference type="EMBL" id="MBC1176027.1"/>
    </source>
</evidence>
<keyword evidence="2" id="KW-0812">Transmembrane</keyword>
<dbReference type="AlphaFoldDB" id="A0A7G3AVA6"/>
<feature type="compositionally biased region" description="Polar residues" evidence="1">
    <location>
        <begin position="153"/>
        <end position="166"/>
    </location>
</feature>
<evidence type="ECO:0000256" key="1">
    <source>
        <dbReference type="SAM" id="MobiDB-lite"/>
    </source>
</evidence>